<sequence>MGYDIFADQLLLHTVQPAAVLDALLGTGVHVPDKSLVHPFNAVPYAWMQGQMAARLTTEGEGAVWFWAQIGRRDLVDFCRQAKGEVLFTCKVPREQVLLSHFGDWHAVLNRRPHVPDLPGESDAEYRARFEQVLDDFEERLRTVGGWGAEITDWPADLRSEVEQGWQPVLEPAHYGRFESWQATTHVLRAENVVEAVRFV</sequence>
<dbReference type="EMBL" id="JBHMBH010000019">
    <property type="protein sequence ID" value="MFB9714237.1"/>
    <property type="molecule type" value="Genomic_DNA"/>
</dbReference>
<keyword evidence="2" id="KW-1185">Reference proteome</keyword>
<dbReference type="RefSeq" id="WP_345044033.1">
    <property type="nucleotide sequence ID" value="NZ_BAABED010000001.1"/>
</dbReference>
<gene>
    <name evidence="1" type="ORF">ACFFPI_08900</name>
</gene>
<proteinExistence type="predicted"/>
<evidence type="ECO:0000313" key="1">
    <source>
        <dbReference type="EMBL" id="MFB9714237.1"/>
    </source>
</evidence>
<evidence type="ECO:0000313" key="2">
    <source>
        <dbReference type="Proteomes" id="UP001589536"/>
    </source>
</evidence>
<protein>
    <submittedName>
        <fullName evidence="1">DUF3841 domain-containing protein</fullName>
    </submittedName>
</protein>
<dbReference type="InterPro" id="IPR024211">
    <property type="entry name" value="DUF3841"/>
</dbReference>
<dbReference type="Proteomes" id="UP001589536">
    <property type="component" value="Unassembled WGS sequence"/>
</dbReference>
<organism evidence="1 2">
    <name type="scientific">Arthrobacter methylotrophus</name>
    <dbReference type="NCBI Taxonomy" id="121291"/>
    <lineage>
        <taxon>Bacteria</taxon>
        <taxon>Bacillati</taxon>
        <taxon>Actinomycetota</taxon>
        <taxon>Actinomycetes</taxon>
        <taxon>Micrococcales</taxon>
        <taxon>Micrococcaceae</taxon>
        <taxon>Arthrobacter</taxon>
    </lineage>
</organism>
<name>A0ABV5URQ1_9MICC</name>
<reference evidence="1 2" key="1">
    <citation type="submission" date="2024-09" db="EMBL/GenBank/DDBJ databases">
        <authorList>
            <person name="Sun Q."/>
            <person name="Mori K."/>
        </authorList>
    </citation>
    <scope>NUCLEOTIDE SEQUENCE [LARGE SCALE GENOMIC DNA]</scope>
    <source>
        <strain evidence="1 2">JCM 13519</strain>
    </source>
</reference>
<comment type="caution">
    <text evidence="1">The sequence shown here is derived from an EMBL/GenBank/DDBJ whole genome shotgun (WGS) entry which is preliminary data.</text>
</comment>
<accession>A0ABV5URQ1</accession>
<dbReference type="Pfam" id="PF12952">
    <property type="entry name" value="DUF3841"/>
    <property type="match status" value="1"/>
</dbReference>